<dbReference type="RefSeq" id="WP_086437173.1">
    <property type="nucleotide sequence ID" value="NZ_FXWG01000002.1"/>
</dbReference>
<evidence type="ECO:0000256" key="1">
    <source>
        <dbReference type="SAM" id="Phobius"/>
    </source>
</evidence>
<keyword evidence="1" id="KW-0812">Transmembrane</keyword>
<proteinExistence type="predicted"/>
<gene>
    <name evidence="2" type="ORF">SAMN06297468_1225</name>
</gene>
<name>A0A1Y6F6I3_9SPHN</name>
<dbReference type="EMBL" id="FXWG01000002">
    <property type="protein sequence ID" value="SMQ68960.1"/>
    <property type="molecule type" value="Genomic_DNA"/>
</dbReference>
<dbReference type="OrthoDB" id="7433080at2"/>
<organism evidence="2 3">
    <name type="scientific">Altererythrobacter xiamenensis</name>
    <dbReference type="NCBI Taxonomy" id="1316679"/>
    <lineage>
        <taxon>Bacteria</taxon>
        <taxon>Pseudomonadati</taxon>
        <taxon>Pseudomonadota</taxon>
        <taxon>Alphaproteobacteria</taxon>
        <taxon>Sphingomonadales</taxon>
        <taxon>Erythrobacteraceae</taxon>
        <taxon>Altererythrobacter</taxon>
    </lineage>
</organism>
<dbReference type="AlphaFoldDB" id="A0A1Y6F6I3"/>
<dbReference type="Proteomes" id="UP000194420">
    <property type="component" value="Unassembled WGS sequence"/>
</dbReference>
<evidence type="ECO:0000313" key="2">
    <source>
        <dbReference type="EMBL" id="SMQ68960.1"/>
    </source>
</evidence>
<feature type="transmembrane region" description="Helical" evidence="1">
    <location>
        <begin position="44"/>
        <end position="63"/>
    </location>
</feature>
<keyword evidence="1" id="KW-0472">Membrane</keyword>
<keyword evidence="1" id="KW-1133">Transmembrane helix</keyword>
<accession>A0A1Y6F6I3</accession>
<keyword evidence="3" id="KW-1185">Reference proteome</keyword>
<reference evidence="3" key="1">
    <citation type="submission" date="2017-04" db="EMBL/GenBank/DDBJ databases">
        <authorList>
            <person name="Varghese N."/>
            <person name="Submissions S."/>
        </authorList>
    </citation>
    <scope>NUCLEOTIDE SEQUENCE [LARGE SCALE GENOMIC DNA]</scope>
</reference>
<evidence type="ECO:0000313" key="3">
    <source>
        <dbReference type="Proteomes" id="UP000194420"/>
    </source>
</evidence>
<protein>
    <submittedName>
        <fullName evidence="2">Uncharacterized protein</fullName>
    </submittedName>
</protein>
<sequence length="65" mass="6939">MEFIKAAGLGGILTGVVSLVIGSQGSRGGQLAIHLMQAGDYEIYWSWPLFLAGTGLAWGLMIMQR</sequence>